<gene>
    <name evidence="2" type="ORF">AC578_9023</name>
</gene>
<organism evidence="2 3">
    <name type="scientific">Pseudocercospora eumusae</name>
    <dbReference type="NCBI Taxonomy" id="321146"/>
    <lineage>
        <taxon>Eukaryota</taxon>
        <taxon>Fungi</taxon>
        <taxon>Dikarya</taxon>
        <taxon>Ascomycota</taxon>
        <taxon>Pezizomycotina</taxon>
        <taxon>Dothideomycetes</taxon>
        <taxon>Dothideomycetidae</taxon>
        <taxon>Mycosphaerellales</taxon>
        <taxon>Mycosphaerellaceae</taxon>
        <taxon>Pseudocercospora</taxon>
    </lineage>
</organism>
<dbReference type="OrthoDB" id="3649769at2759"/>
<dbReference type="InterPro" id="IPR010730">
    <property type="entry name" value="HET"/>
</dbReference>
<dbReference type="Proteomes" id="UP000070133">
    <property type="component" value="Unassembled WGS sequence"/>
</dbReference>
<feature type="domain" description="Heterokaryon incompatibility" evidence="1">
    <location>
        <begin position="271"/>
        <end position="439"/>
    </location>
</feature>
<accession>A0A139H307</accession>
<dbReference type="Pfam" id="PF06985">
    <property type="entry name" value="HET"/>
    <property type="match status" value="1"/>
</dbReference>
<proteinExistence type="predicted"/>
<protein>
    <recommendedName>
        <fullName evidence="1">Heterokaryon incompatibility domain-containing protein</fullName>
    </recommendedName>
</protein>
<evidence type="ECO:0000313" key="3">
    <source>
        <dbReference type="Proteomes" id="UP000070133"/>
    </source>
</evidence>
<comment type="caution">
    <text evidence="2">The sequence shown here is derived from an EMBL/GenBank/DDBJ whole genome shotgun (WGS) entry which is preliminary data.</text>
</comment>
<dbReference type="STRING" id="321146.A0A139H307"/>
<dbReference type="PANTHER" id="PTHR33112">
    <property type="entry name" value="DOMAIN PROTEIN, PUTATIVE-RELATED"/>
    <property type="match status" value="1"/>
</dbReference>
<name>A0A139H307_9PEZI</name>
<keyword evidence="3" id="KW-1185">Reference proteome</keyword>
<dbReference type="EMBL" id="LFZN01000164">
    <property type="protein sequence ID" value="KXS96748.1"/>
    <property type="molecule type" value="Genomic_DNA"/>
</dbReference>
<reference evidence="2 3" key="1">
    <citation type="submission" date="2015-07" db="EMBL/GenBank/DDBJ databases">
        <title>Comparative genomics of the Sigatoka disease complex on banana suggests a link between parallel evolutionary changes in Pseudocercospora fijiensis and Pseudocercospora eumusae and increased virulence on the banana host.</title>
        <authorList>
            <person name="Chang T.-C."/>
            <person name="Salvucci A."/>
            <person name="Crous P.W."/>
            <person name="Stergiopoulos I."/>
        </authorList>
    </citation>
    <scope>NUCLEOTIDE SEQUENCE [LARGE SCALE GENOMIC DNA]</scope>
    <source>
        <strain evidence="2 3">CBS 114824</strain>
    </source>
</reference>
<dbReference type="PANTHER" id="PTHR33112:SF16">
    <property type="entry name" value="HETEROKARYON INCOMPATIBILITY DOMAIN-CONTAINING PROTEIN"/>
    <property type="match status" value="1"/>
</dbReference>
<sequence length="487" mass="54736">MQCEKCSQIDWGTLRCPTFRELRELGTDARIHFDADVAKHPHIRLGSLRRIKESGSRCPVCHLLWTIMVRNNGDQEPDLTDPSAGDRDIECFARMQWFGQFTTPGETPLQDTDIRDDRIGRAVRKHLVRRLSLRIGVPAAYTEDEEDCQWSYILFFIQACPVNTSSVPPMTAFGAPLDMPAFVFGGRRRPRRFEIDWLRQWLDLCASTHTAECGAWPAFQNSGSHCPQQNVNPRDPNDSSLPVIRLINVSSKCFEAFGSVLNSETAAIPPYVALSYVWGKDQVVKLCKSNMESLARPGALEDQKPSKSITDAMDLLLGLRTGITYLWVDAICIVQDSDEDKALHIGRMGRIYAAADFTIVVASGEDADAGLPGLREGTRSIDQSAVEVIAPGARTYSDKGLKFHQYGLSIMDTLTPLWDEDDDFWTTEKYATRGWTMQERVLSRRKLIFTKEQVYWQCATASYCEESVMEPDITTLKPLYSGGAITV</sequence>
<evidence type="ECO:0000259" key="1">
    <source>
        <dbReference type="Pfam" id="PF06985"/>
    </source>
</evidence>
<evidence type="ECO:0000313" key="2">
    <source>
        <dbReference type="EMBL" id="KXS96748.1"/>
    </source>
</evidence>
<dbReference type="AlphaFoldDB" id="A0A139H307"/>